<feature type="compositionally biased region" description="Polar residues" evidence="1">
    <location>
        <begin position="1"/>
        <end position="10"/>
    </location>
</feature>
<accession>A0A4Q4TM93</accession>
<evidence type="ECO:0000313" key="3">
    <source>
        <dbReference type="Proteomes" id="UP000293360"/>
    </source>
</evidence>
<dbReference type="EMBL" id="QJNU01000130">
    <property type="protein sequence ID" value="RYP06433.1"/>
    <property type="molecule type" value="Genomic_DNA"/>
</dbReference>
<name>A0A4Q4TM93_9PEZI</name>
<keyword evidence="3" id="KW-1185">Reference proteome</keyword>
<evidence type="ECO:0000313" key="2">
    <source>
        <dbReference type="EMBL" id="RYP06433.1"/>
    </source>
</evidence>
<sequence length="78" mass="8210">MTFFSFSQTPEKPAHTFSVQSPANDPVDQQSLGAYRLTTFTNAPGSVPLGTGLSPKSVEAAHQARVAAQLNAISSHLP</sequence>
<gene>
    <name evidence="2" type="ORF">DL764_003169</name>
</gene>
<dbReference type="AlphaFoldDB" id="A0A4Q4TM93"/>
<reference evidence="2 3" key="1">
    <citation type="submission" date="2018-06" db="EMBL/GenBank/DDBJ databases">
        <title>Complete Genomes of Monosporascus.</title>
        <authorList>
            <person name="Robinson A.J."/>
            <person name="Natvig D.O."/>
        </authorList>
    </citation>
    <scope>NUCLEOTIDE SEQUENCE [LARGE SCALE GENOMIC DNA]</scope>
    <source>
        <strain evidence="2 3">CBS 110550</strain>
    </source>
</reference>
<feature type="region of interest" description="Disordered" evidence="1">
    <location>
        <begin position="1"/>
        <end position="25"/>
    </location>
</feature>
<evidence type="ECO:0000256" key="1">
    <source>
        <dbReference type="SAM" id="MobiDB-lite"/>
    </source>
</evidence>
<proteinExistence type="predicted"/>
<protein>
    <submittedName>
        <fullName evidence="2">Uncharacterized protein</fullName>
    </submittedName>
</protein>
<comment type="caution">
    <text evidence="2">The sequence shown here is derived from an EMBL/GenBank/DDBJ whole genome shotgun (WGS) entry which is preliminary data.</text>
</comment>
<dbReference type="Proteomes" id="UP000293360">
    <property type="component" value="Unassembled WGS sequence"/>
</dbReference>
<organism evidence="2 3">
    <name type="scientific">Monosporascus ibericus</name>
    <dbReference type="NCBI Taxonomy" id="155417"/>
    <lineage>
        <taxon>Eukaryota</taxon>
        <taxon>Fungi</taxon>
        <taxon>Dikarya</taxon>
        <taxon>Ascomycota</taxon>
        <taxon>Pezizomycotina</taxon>
        <taxon>Sordariomycetes</taxon>
        <taxon>Xylariomycetidae</taxon>
        <taxon>Xylariales</taxon>
        <taxon>Xylariales incertae sedis</taxon>
        <taxon>Monosporascus</taxon>
    </lineage>
</organism>
<dbReference type="OrthoDB" id="4768990at2759"/>